<evidence type="ECO:0000256" key="2">
    <source>
        <dbReference type="ARBA" id="ARBA00022722"/>
    </source>
</evidence>
<dbReference type="GO" id="GO:0008033">
    <property type="term" value="P:tRNA processing"/>
    <property type="evidence" value="ECO:0007669"/>
    <property type="project" value="UniProtKB-KW"/>
</dbReference>
<dbReference type="EMBL" id="AMFJ01000654">
    <property type="protein sequence ID" value="EKE26818.1"/>
    <property type="molecule type" value="Genomic_DNA"/>
</dbReference>
<proteinExistence type="predicted"/>
<dbReference type="AlphaFoldDB" id="K2FV33"/>
<keyword evidence="4" id="KW-0378">Hydrolase</keyword>
<protein>
    <submittedName>
        <fullName evidence="6">Uncharacterized protein</fullName>
    </submittedName>
</protein>
<dbReference type="SUPFAM" id="SSF54211">
    <property type="entry name" value="Ribosomal protein S5 domain 2-like"/>
    <property type="match status" value="1"/>
</dbReference>
<keyword evidence="3" id="KW-0255">Endonuclease</keyword>
<dbReference type="Pfam" id="PF00825">
    <property type="entry name" value="Ribonuclease_P"/>
    <property type="match status" value="1"/>
</dbReference>
<name>K2FV33_9BACT</name>
<keyword evidence="2" id="KW-0540">Nuclease</keyword>
<evidence type="ECO:0000256" key="5">
    <source>
        <dbReference type="ARBA" id="ARBA00022884"/>
    </source>
</evidence>
<reference evidence="6" key="1">
    <citation type="journal article" date="2012" name="Science">
        <title>Fermentation, hydrogen, and sulfur metabolism in multiple uncultivated bacterial phyla.</title>
        <authorList>
            <person name="Wrighton K.C."/>
            <person name="Thomas B.C."/>
            <person name="Sharon I."/>
            <person name="Miller C.S."/>
            <person name="Castelle C.J."/>
            <person name="VerBerkmoes N.C."/>
            <person name="Wilkins M.J."/>
            <person name="Hettich R.L."/>
            <person name="Lipton M.S."/>
            <person name="Williams K.H."/>
            <person name="Long P.E."/>
            <person name="Banfield J.F."/>
        </authorList>
    </citation>
    <scope>NUCLEOTIDE SEQUENCE [LARGE SCALE GENOMIC DNA]</scope>
</reference>
<dbReference type="GO" id="GO:0000049">
    <property type="term" value="F:tRNA binding"/>
    <property type="evidence" value="ECO:0007669"/>
    <property type="project" value="InterPro"/>
</dbReference>
<comment type="caution">
    <text evidence="6">The sequence shown here is derived from an EMBL/GenBank/DDBJ whole genome shotgun (WGS) entry which is preliminary data.</text>
</comment>
<evidence type="ECO:0000256" key="3">
    <source>
        <dbReference type="ARBA" id="ARBA00022759"/>
    </source>
</evidence>
<dbReference type="InterPro" id="IPR000100">
    <property type="entry name" value="RNase_P"/>
</dbReference>
<dbReference type="InterPro" id="IPR014721">
    <property type="entry name" value="Ribsml_uS5_D2-typ_fold_subgr"/>
</dbReference>
<evidence type="ECO:0000256" key="4">
    <source>
        <dbReference type="ARBA" id="ARBA00022801"/>
    </source>
</evidence>
<gene>
    <name evidence="6" type="ORF">ACD_4C00138G0007</name>
</gene>
<keyword evidence="1" id="KW-0819">tRNA processing</keyword>
<dbReference type="GO" id="GO:0004526">
    <property type="term" value="F:ribonuclease P activity"/>
    <property type="evidence" value="ECO:0007669"/>
    <property type="project" value="InterPro"/>
</dbReference>
<sequence length="113" mass="13766">MIKKIFRLKEIEVKKVLKSRKPFFSYGFVANTRQNNLWHNRFAIIFSSKNTKTAVNRNFFRRRFYDLVSTCIENWSVDIVFVPKKWKIFDKNDQGSIVEFEKDIKFILKKIFF</sequence>
<organism evidence="6">
    <name type="scientific">uncultured bacterium</name>
    <name type="common">gcode 4</name>
    <dbReference type="NCBI Taxonomy" id="1234023"/>
    <lineage>
        <taxon>Bacteria</taxon>
        <taxon>environmental samples</taxon>
    </lineage>
</organism>
<dbReference type="Gene3D" id="3.30.230.10">
    <property type="match status" value="1"/>
</dbReference>
<evidence type="ECO:0000313" key="6">
    <source>
        <dbReference type="EMBL" id="EKE26818.1"/>
    </source>
</evidence>
<accession>K2FV33</accession>
<dbReference type="InterPro" id="IPR020568">
    <property type="entry name" value="Ribosomal_Su5_D2-typ_SF"/>
</dbReference>
<evidence type="ECO:0000256" key="1">
    <source>
        <dbReference type="ARBA" id="ARBA00022694"/>
    </source>
</evidence>
<keyword evidence="5" id="KW-0694">RNA-binding</keyword>